<name>A0A072U376_MEDTR</name>
<reference evidence="1 3" key="1">
    <citation type="journal article" date="2011" name="Nature">
        <title>The Medicago genome provides insight into the evolution of rhizobial symbioses.</title>
        <authorList>
            <person name="Young N.D."/>
            <person name="Debelle F."/>
            <person name="Oldroyd G.E."/>
            <person name="Geurts R."/>
            <person name="Cannon S.B."/>
            <person name="Udvardi M.K."/>
            <person name="Benedito V.A."/>
            <person name="Mayer K.F."/>
            <person name="Gouzy J."/>
            <person name="Schoof H."/>
            <person name="Van de Peer Y."/>
            <person name="Proost S."/>
            <person name="Cook D.R."/>
            <person name="Meyers B.C."/>
            <person name="Spannagl M."/>
            <person name="Cheung F."/>
            <person name="De Mita S."/>
            <person name="Krishnakumar V."/>
            <person name="Gundlach H."/>
            <person name="Zhou S."/>
            <person name="Mudge J."/>
            <person name="Bharti A.K."/>
            <person name="Murray J.D."/>
            <person name="Naoumkina M.A."/>
            <person name="Rosen B."/>
            <person name="Silverstein K.A."/>
            <person name="Tang H."/>
            <person name="Rombauts S."/>
            <person name="Zhao P.X."/>
            <person name="Zhou P."/>
            <person name="Barbe V."/>
            <person name="Bardou P."/>
            <person name="Bechner M."/>
            <person name="Bellec A."/>
            <person name="Berger A."/>
            <person name="Berges H."/>
            <person name="Bidwell S."/>
            <person name="Bisseling T."/>
            <person name="Choisne N."/>
            <person name="Couloux A."/>
            <person name="Denny R."/>
            <person name="Deshpande S."/>
            <person name="Dai X."/>
            <person name="Doyle J.J."/>
            <person name="Dudez A.M."/>
            <person name="Farmer A.D."/>
            <person name="Fouteau S."/>
            <person name="Franken C."/>
            <person name="Gibelin C."/>
            <person name="Gish J."/>
            <person name="Goldstein S."/>
            <person name="Gonzalez A.J."/>
            <person name="Green P.J."/>
            <person name="Hallab A."/>
            <person name="Hartog M."/>
            <person name="Hua A."/>
            <person name="Humphray S.J."/>
            <person name="Jeong D.H."/>
            <person name="Jing Y."/>
            <person name="Jocker A."/>
            <person name="Kenton S.M."/>
            <person name="Kim D.J."/>
            <person name="Klee K."/>
            <person name="Lai H."/>
            <person name="Lang C."/>
            <person name="Lin S."/>
            <person name="Macmil S.L."/>
            <person name="Magdelenat G."/>
            <person name="Matthews L."/>
            <person name="McCorrison J."/>
            <person name="Monaghan E.L."/>
            <person name="Mun J.H."/>
            <person name="Najar F.Z."/>
            <person name="Nicholson C."/>
            <person name="Noirot C."/>
            <person name="O'Bleness M."/>
            <person name="Paule C.R."/>
            <person name="Poulain J."/>
            <person name="Prion F."/>
            <person name="Qin B."/>
            <person name="Qu C."/>
            <person name="Retzel E.F."/>
            <person name="Riddle C."/>
            <person name="Sallet E."/>
            <person name="Samain S."/>
            <person name="Samson N."/>
            <person name="Sanders I."/>
            <person name="Saurat O."/>
            <person name="Scarpelli C."/>
            <person name="Schiex T."/>
            <person name="Segurens B."/>
            <person name="Severin A.J."/>
            <person name="Sherrier D.J."/>
            <person name="Shi R."/>
            <person name="Sims S."/>
            <person name="Singer S.R."/>
            <person name="Sinharoy S."/>
            <person name="Sterck L."/>
            <person name="Viollet A."/>
            <person name="Wang B.B."/>
            <person name="Wang K."/>
            <person name="Wang M."/>
            <person name="Wang X."/>
            <person name="Warfsmann J."/>
            <person name="Weissenbach J."/>
            <person name="White D.D."/>
            <person name="White J.D."/>
            <person name="Wiley G.B."/>
            <person name="Wincker P."/>
            <person name="Xing Y."/>
            <person name="Yang L."/>
            <person name="Yao Z."/>
            <person name="Ying F."/>
            <person name="Zhai J."/>
            <person name="Zhou L."/>
            <person name="Zuber A."/>
            <person name="Denarie J."/>
            <person name="Dixon R.A."/>
            <person name="May G.D."/>
            <person name="Schwartz D.C."/>
            <person name="Rogers J."/>
            <person name="Quetier F."/>
            <person name="Town C.D."/>
            <person name="Roe B.A."/>
        </authorList>
    </citation>
    <scope>NUCLEOTIDE SEQUENCE [LARGE SCALE GENOMIC DNA]</scope>
    <source>
        <strain evidence="1">A17</strain>
        <strain evidence="2 3">cv. Jemalong A17</strain>
    </source>
</reference>
<reference evidence="2" key="3">
    <citation type="submission" date="2015-04" db="UniProtKB">
        <authorList>
            <consortium name="EnsemblPlants"/>
        </authorList>
    </citation>
    <scope>IDENTIFICATION</scope>
    <source>
        <strain evidence="2">cv. Jemalong A17</strain>
    </source>
</reference>
<gene>
    <name evidence="1" type="ordered locus">MTR_7g490300</name>
</gene>
<organism evidence="1 3">
    <name type="scientific">Medicago truncatula</name>
    <name type="common">Barrel medic</name>
    <name type="synonym">Medicago tribuloides</name>
    <dbReference type="NCBI Taxonomy" id="3880"/>
    <lineage>
        <taxon>Eukaryota</taxon>
        <taxon>Viridiplantae</taxon>
        <taxon>Streptophyta</taxon>
        <taxon>Embryophyta</taxon>
        <taxon>Tracheophyta</taxon>
        <taxon>Spermatophyta</taxon>
        <taxon>Magnoliopsida</taxon>
        <taxon>eudicotyledons</taxon>
        <taxon>Gunneridae</taxon>
        <taxon>Pentapetalae</taxon>
        <taxon>rosids</taxon>
        <taxon>fabids</taxon>
        <taxon>Fabales</taxon>
        <taxon>Fabaceae</taxon>
        <taxon>Papilionoideae</taxon>
        <taxon>50 kb inversion clade</taxon>
        <taxon>NPAAA clade</taxon>
        <taxon>Hologalegina</taxon>
        <taxon>IRL clade</taxon>
        <taxon>Trifolieae</taxon>
        <taxon>Medicago</taxon>
    </lineage>
</organism>
<reference evidence="1 3" key="2">
    <citation type="journal article" date="2014" name="BMC Genomics">
        <title>An improved genome release (version Mt4.0) for the model legume Medicago truncatula.</title>
        <authorList>
            <person name="Tang H."/>
            <person name="Krishnakumar V."/>
            <person name="Bidwell S."/>
            <person name="Rosen B."/>
            <person name="Chan A."/>
            <person name="Zhou S."/>
            <person name="Gentzbittel L."/>
            <person name="Childs K.L."/>
            <person name="Yandell M."/>
            <person name="Gundlach H."/>
            <person name="Mayer K.F."/>
            <person name="Schwartz D.C."/>
            <person name="Town C.D."/>
        </authorList>
    </citation>
    <scope>GENOME REANNOTATION</scope>
    <source>
        <strain evidence="1">A17</strain>
        <strain evidence="2 3">cv. Jemalong A17</strain>
    </source>
</reference>
<evidence type="ECO:0000313" key="3">
    <source>
        <dbReference type="Proteomes" id="UP000002051"/>
    </source>
</evidence>
<dbReference type="Proteomes" id="UP000002051">
    <property type="component" value="Unassembled WGS sequence"/>
</dbReference>
<dbReference type="EMBL" id="CM001223">
    <property type="protein sequence ID" value="KEH23598.1"/>
    <property type="molecule type" value="Genomic_DNA"/>
</dbReference>
<keyword evidence="3" id="KW-1185">Reference proteome</keyword>
<dbReference type="AlphaFoldDB" id="A0A072U376"/>
<accession>A0A072U376</accession>
<sequence>MWRRRMWRLIGSRVLNSPCKNSKFFKNFQLPHPNTLLRYAPSFAFTKMHVTKNLSNLENIMQEWKFSTFGYRQNVANVLYKEELTWFQKSRAIWLTDGDMNSKHYHLKIV</sequence>
<proteinExistence type="predicted"/>
<dbReference type="EnsemblPlants" id="KEH23598">
    <property type="protein sequence ID" value="KEH23598"/>
    <property type="gene ID" value="MTR_7g490300"/>
</dbReference>
<evidence type="ECO:0000313" key="2">
    <source>
        <dbReference type="EnsemblPlants" id="KEH23598"/>
    </source>
</evidence>
<dbReference type="HOGENOM" id="CLU_2174774_0_0_1"/>
<evidence type="ECO:0000313" key="1">
    <source>
        <dbReference type="EMBL" id="KEH23598.1"/>
    </source>
</evidence>
<protein>
    <submittedName>
        <fullName evidence="1 2">Uncharacterized protein</fullName>
    </submittedName>
</protein>